<dbReference type="InterPro" id="IPR036265">
    <property type="entry name" value="HIT-like_sf"/>
</dbReference>
<proteinExistence type="predicted"/>
<dbReference type="AlphaFoldDB" id="A0A7G9YXR6"/>
<reference evidence="1" key="1">
    <citation type="submission" date="2020-06" db="EMBL/GenBank/DDBJ databases">
        <title>Unique genomic features of the anaerobic methanotrophic archaea.</title>
        <authorList>
            <person name="Chadwick G.L."/>
            <person name="Skennerton C.T."/>
            <person name="Laso-Perez R."/>
            <person name="Leu A.O."/>
            <person name="Speth D.R."/>
            <person name="Yu H."/>
            <person name="Morgan-Lang C."/>
            <person name="Hatzenpichler R."/>
            <person name="Goudeau D."/>
            <person name="Malmstrom R."/>
            <person name="Brazelton W.J."/>
            <person name="Woyke T."/>
            <person name="Hallam S.J."/>
            <person name="Tyson G.W."/>
            <person name="Wegener G."/>
            <person name="Boetius A."/>
            <person name="Orphan V."/>
        </authorList>
    </citation>
    <scope>NUCLEOTIDE SEQUENCE</scope>
</reference>
<name>A0A7G9YXR6_9EURY</name>
<dbReference type="EMBL" id="MT631521">
    <property type="protein sequence ID" value="QNO52800.1"/>
    <property type="molecule type" value="Genomic_DNA"/>
</dbReference>
<dbReference type="SUPFAM" id="SSF54197">
    <property type="entry name" value="HIT-like"/>
    <property type="match status" value="1"/>
</dbReference>
<evidence type="ECO:0008006" key="2">
    <source>
        <dbReference type="Google" id="ProtNLM"/>
    </source>
</evidence>
<sequence length="342" mass="39765">MKYKITELDKGVEQLSRDARELFYRFYSFEISTGSLKIPVEMENWVKKRFGSLERVENQQIVSIKNKFTGEHSLFNKLRSDRPIEAKSAIALEELEEKGKCLFCNPEKQTPADVFGRVKGEYCITGSNIAKYDSSHSLVIFNEHNPLEIKREWVEDYLRTGERWFEEVSKLEKKKLQKFFLWNCLWRSGASIIHGHIQLTASRMRYGKLEVLEKVAADYKREFNTDYIEDLYKVHEGLGLASENKGERILFYLTPIKEKEIFVISKARKSDEMADTIYKLLRSYLNMGVQSFNLAIFQLGDYHIARLVDRGSLEDRNSDIGAMELYAASVISSDPFKLAQVI</sequence>
<accession>A0A7G9YXR6</accession>
<gene>
    <name evidence="1" type="ORF">HGGDFBBL_00032</name>
</gene>
<evidence type="ECO:0000313" key="1">
    <source>
        <dbReference type="EMBL" id="QNO52800.1"/>
    </source>
</evidence>
<organism evidence="1">
    <name type="scientific">Candidatus Methanophagaceae archaeon ANME-1 ERB6</name>
    <dbReference type="NCBI Taxonomy" id="2759912"/>
    <lineage>
        <taxon>Archaea</taxon>
        <taxon>Methanobacteriati</taxon>
        <taxon>Methanobacteriota</taxon>
        <taxon>Stenosarchaea group</taxon>
        <taxon>Methanomicrobia</taxon>
        <taxon>Candidatus Methanophagales</taxon>
        <taxon>Candidatus Methanophagaceae</taxon>
    </lineage>
</organism>
<protein>
    <recommendedName>
        <fullName evidence="2">Galactose-1-phosphate uridylyltransferase</fullName>
    </recommendedName>
</protein>